<evidence type="ECO:0000313" key="2">
    <source>
        <dbReference type="EMBL" id="SJZ55470.1"/>
    </source>
</evidence>
<keyword evidence="3" id="KW-1185">Reference proteome</keyword>
<dbReference type="PANTHER" id="PTHR30441">
    <property type="entry name" value="DUF748 DOMAIN-CONTAINING PROTEIN"/>
    <property type="match status" value="1"/>
</dbReference>
<evidence type="ECO:0000313" key="3">
    <source>
        <dbReference type="Proteomes" id="UP000190092"/>
    </source>
</evidence>
<proteinExistence type="predicted"/>
<dbReference type="RefSeq" id="WP_231714777.1">
    <property type="nucleotide sequence ID" value="NZ_FUWJ01000001.1"/>
</dbReference>
<feature type="domain" description="AsmA" evidence="1">
    <location>
        <begin position="9"/>
        <end position="254"/>
    </location>
</feature>
<dbReference type="PANTHER" id="PTHR30441:SF4">
    <property type="entry name" value="PROTEIN ASMA"/>
    <property type="match status" value="1"/>
</dbReference>
<dbReference type="InterPro" id="IPR007844">
    <property type="entry name" value="AsmA"/>
</dbReference>
<dbReference type="Proteomes" id="UP000190092">
    <property type="component" value="Unassembled WGS sequence"/>
</dbReference>
<sequence length="341" mass="36063">MTDSTWHAGDSDLAGDILIDDSQQPSHLTANLVSQKLVFADLAPLVGAPPGNRGNISPQQAATEQQLEARGELFPNVPLHVERLRAMNMDVTLDAKRVVAPSYLPVTALRFRVLVDNGVATVNPLAMAVAGGQIGGELGIDARRDVPTVRAGLALTNLDFGAFFRGSRFFGTTQGQIRGRVQLVGAGRSLAQVMGAANGSVEVVMEGGAISDLMVSLAGLQIVDALVLYVTGDHRIPIRCALGRLDFRNGTVTFDRTLLDTQKSVLRVEGQAGLSSQVVNVKILADPKKFDLLDLHGPVSITGKIRAPTIAVERPIPHPVIGTAKDLACEALAQQLLAGKP</sequence>
<name>A0A1T4LL56_9HYPH</name>
<accession>A0A1T4LL56</accession>
<evidence type="ECO:0000259" key="1">
    <source>
        <dbReference type="Pfam" id="PF05170"/>
    </source>
</evidence>
<organism evidence="2 3">
    <name type="scientific">Enhydrobacter aerosaccus</name>
    <dbReference type="NCBI Taxonomy" id="225324"/>
    <lineage>
        <taxon>Bacteria</taxon>
        <taxon>Pseudomonadati</taxon>
        <taxon>Pseudomonadota</taxon>
        <taxon>Alphaproteobacteria</taxon>
        <taxon>Hyphomicrobiales</taxon>
        <taxon>Enhydrobacter</taxon>
    </lineage>
</organism>
<dbReference type="GO" id="GO:0005886">
    <property type="term" value="C:plasma membrane"/>
    <property type="evidence" value="ECO:0007669"/>
    <property type="project" value="TreeGrafter"/>
</dbReference>
<dbReference type="InterPro" id="IPR052894">
    <property type="entry name" value="AsmA-related"/>
</dbReference>
<dbReference type="STRING" id="225324.SAMN02745126_01601"/>
<reference evidence="3" key="1">
    <citation type="submission" date="2017-02" db="EMBL/GenBank/DDBJ databases">
        <authorList>
            <person name="Varghese N."/>
            <person name="Submissions S."/>
        </authorList>
    </citation>
    <scope>NUCLEOTIDE SEQUENCE [LARGE SCALE GENOMIC DNA]</scope>
    <source>
        <strain evidence="3">ATCC 27094</strain>
    </source>
</reference>
<protein>
    <submittedName>
        <fullName evidence="2">AsmA family protein</fullName>
    </submittedName>
</protein>
<dbReference type="GO" id="GO:0090313">
    <property type="term" value="P:regulation of protein targeting to membrane"/>
    <property type="evidence" value="ECO:0007669"/>
    <property type="project" value="TreeGrafter"/>
</dbReference>
<dbReference type="EMBL" id="FUWJ01000001">
    <property type="protein sequence ID" value="SJZ55470.1"/>
    <property type="molecule type" value="Genomic_DNA"/>
</dbReference>
<dbReference type="AlphaFoldDB" id="A0A1T4LL56"/>
<gene>
    <name evidence="2" type="ORF">SAMN02745126_01601</name>
</gene>
<dbReference type="Pfam" id="PF05170">
    <property type="entry name" value="AsmA"/>
    <property type="match status" value="1"/>
</dbReference>